<accession>A0A9W6EVG1</accession>
<dbReference type="Pfam" id="PF00970">
    <property type="entry name" value="FAD_binding_6"/>
    <property type="match status" value="1"/>
</dbReference>
<dbReference type="PROSITE" id="PS00197">
    <property type="entry name" value="2FE2S_FER_1"/>
    <property type="match status" value="1"/>
</dbReference>
<keyword evidence="12" id="KW-1185">Reference proteome</keyword>
<evidence type="ECO:0000256" key="1">
    <source>
        <dbReference type="ARBA" id="ARBA00001974"/>
    </source>
</evidence>
<organism evidence="11 12">
    <name type="scientific">Neptunitalea chrysea</name>
    <dbReference type="NCBI Taxonomy" id="1647581"/>
    <lineage>
        <taxon>Bacteria</taxon>
        <taxon>Pseudomonadati</taxon>
        <taxon>Bacteroidota</taxon>
        <taxon>Flavobacteriia</taxon>
        <taxon>Flavobacteriales</taxon>
        <taxon>Flavobacteriaceae</taxon>
        <taxon>Neptunitalea</taxon>
    </lineage>
</organism>
<comment type="cofactor">
    <cofactor evidence="1">
        <name>FAD</name>
        <dbReference type="ChEBI" id="CHEBI:57692"/>
    </cofactor>
</comment>
<keyword evidence="2" id="KW-0285">Flavoprotein</keyword>
<dbReference type="GO" id="GO:0016491">
    <property type="term" value="F:oxidoreductase activity"/>
    <property type="evidence" value="ECO:0007669"/>
    <property type="project" value="UniProtKB-KW"/>
</dbReference>
<dbReference type="SUPFAM" id="SSF54292">
    <property type="entry name" value="2Fe-2S ferredoxin-like"/>
    <property type="match status" value="1"/>
</dbReference>
<evidence type="ECO:0000313" key="11">
    <source>
        <dbReference type="EMBL" id="GLB52881.1"/>
    </source>
</evidence>
<sequence length="349" mass="38817">MNRAYKLTVKDLKYNTSNAVEIAFDVPSTLKNTFKFIPGQYITLEKELNGETLRRAYSICTDPTSRSLAIAIKRVNEGTFSIYANEVLKAGDVLDVFPPQGRFTYKPINTGNTIMAFAAGSGITPIISILKTVIYKTNNPFTLVYGSKSIKDCMFYEELMDLHSKFSNRLTIHFVFSQQKEPEADFGRIDSTVVTSLLNEYPSKEDLEAFYICGPETMMTTITDSLIENNIPKSLIYQELFTTDPLEPLKNVSLEEGMCTVKVTTDDEETTFVMNKKQTLLTAALANGVDAPYSCQGGICSSCIARVTTGKATMVKNQILTDDEIAEGFVLTCQAYPDTDAIEIDYDDV</sequence>
<dbReference type="AlphaFoldDB" id="A0A9W6EVG1"/>
<dbReference type="InterPro" id="IPR050415">
    <property type="entry name" value="MRET"/>
</dbReference>
<keyword evidence="5" id="KW-0274">FAD</keyword>
<dbReference type="InterPro" id="IPR001433">
    <property type="entry name" value="OxRdtase_FAD/NAD-bd"/>
</dbReference>
<dbReference type="SUPFAM" id="SSF52343">
    <property type="entry name" value="Ferredoxin reductase-like, C-terminal NADP-linked domain"/>
    <property type="match status" value="1"/>
</dbReference>
<keyword evidence="6" id="KW-0560">Oxidoreductase</keyword>
<dbReference type="GO" id="GO:0051537">
    <property type="term" value="F:2 iron, 2 sulfur cluster binding"/>
    <property type="evidence" value="ECO:0007669"/>
    <property type="project" value="UniProtKB-KW"/>
</dbReference>
<dbReference type="GO" id="GO:0050660">
    <property type="term" value="F:flavin adenine dinucleotide binding"/>
    <property type="evidence" value="ECO:0007669"/>
    <property type="project" value="TreeGrafter"/>
</dbReference>
<evidence type="ECO:0000256" key="4">
    <source>
        <dbReference type="ARBA" id="ARBA00022723"/>
    </source>
</evidence>
<dbReference type="Gene3D" id="3.10.20.30">
    <property type="match status" value="1"/>
</dbReference>
<name>A0A9W6EVG1_9FLAO</name>
<dbReference type="PRINTS" id="PR00406">
    <property type="entry name" value="CYTB5RDTASE"/>
</dbReference>
<reference evidence="11" key="1">
    <citation type="submission" date="2022-07" db="EMBL/GenBank/DDBJ databases">
        <title>Taxonomy of Novel Oxalotrophic and Methylotrophic Bacteria.</title>
        <authorList>
            <person name="Sahin N."/>
            <person name="Tani A."/>
        </authorList>
    </citation>
    <scope>NUCLEOTIDE SEQUENCE</scope>
    <source>
        <strain evidence="11">AM327</strain>
    </source>
</reference>
<dbReference type="Pfam" id="PF00111">
    <property type="entry name" value="Fer2"/>
    <property type="match status" value="1"/>
</dbReference>
<evidence type="ECO:0000256" key="7">
    <source>
        <dbReference type="ARBA" id="ARBA00023004"/>
    </source>
</evidence>
<gene>
    <name evidence="11" type="primary">paaE</name>
    <name evidence="11" type="ORF">NBRC110019_19210</name>
</gene>
<dbReference type="PANTHER" id="PTHR47354">
    <property type="entry name" value="NADH OXIDOREDUCTASE HCR"/>
    <property type="match status" value="1"/>
</dbReference>
<evidence type="ECO:0000256" key="8">
    <source>
        <dbReference type="ARBA" id="ARBA00023014"/>
    </source>
</evidence>
<proteinExistence type="predicted"/>
<dbReference type="Proteomes" id="UP001143545">
    <property type="component" value="Unassembled WGS sequence"/>
</dbReference>
<dbReference type="InterPro" id="IPR017927">
    <property type="entry name" value="FAD-bd_FR_type"/>
</dbReference>
<dbReference type="InterPro" id="IPR039261">
    <property type="entry name" value="FNR_nucleotide-bd"/>
</dbReference>
<keyword evidence="7" id="KW-0408">Iron</keyword>
<dbReference type="CDD" id="cd00207">
    <property type="entry name" value="fer2"/>
    <property type="match status" value="1"/>
</dbReference>
<dbReference type="InterPro" id="IPR001041">
    <property type="entry name" value="2Fe-2S_ferredoxin-type"/>
</dbReference>
<feature type="domain" description="2Fe-2S ferredoxin-type" evidence="9">
    <location>
        <begin position="259"/>
        <end position="349"/>
    </location>
</feature>
<dbReference type="InterPro" id="IPR006058">
    <property type="entry name" value="2Fe2S_fd_BS"/>
</dbReference>
<dbReference type="RefSeq" id="WP_281754442.1">
    <property type="nucleotide sequence ID" value="NZ_BRVP01000012.1"/>
</dbReference>
<dbReference type="SUPFAM" id="SSF63380">
    <property type="entry name" value="Riboflavin synthase domain-like"/>
    <property type="match status" value="1"/>
</dbReference>
<dbReference type="EMBL" id="BRVP01000012">
    <property type="protein sequence ID" value="GLB52881.1"/>
    <property type="molecule type" value="Genomic_DNA"/>
</dbReference>
<protein>
    <submittedName>
        <fullName evidence="11">Flavodoxin reductase</fullName>
    </submittedName>
</protein>
<feature type="domain" description="FAD-binding FR-type" evidence="10">
    <location>
        <begin position="2"/>
        <end position="106"/>
    </location>
</feature>
<dbReference type="Pfam" id="PF00175">
    <property type="entry name" value="NAD_binding_1"/>
    <property type="match status" value="1"/>
</dbReference>
<evidence type="ECO:0000259" key="9">
    <source>
        <dbReference type="PROSITE" id="PS51085"/>
    </source>
</evidence>
<dbReference type="GO" id="GO:0046872">
    <property type="term" value="F:metal ion binding"/>
    <property type="evidence" value="ECO:0007669"/>
    <property type="project" value="UniProtKB-KW"/>
</dbReference>
<evidence type="ECO:0000256" key="3">
    <source>
        <dbReference type="ARBA" id="ARBA00022714"/>
    </source>
</evidence>
<evidence type="ECO:0000256" key="2">
    <source>
        <dbReference type="ARBA" id="ARBA00022630"/>
    </source>
</evidence>
<evidence type="ECO:0000256" key="5">
    <source>
        <dbReference type="ARBA" id="ARBA00022827"/>
    </source>
</evidence>
<dbReference type="CDD" id="cd06214">
    <property type="entry name" value="PA_degradation_oxidoreductase_like"/>
    <property type="match status" value="1"/>
</dbReference>
<dbReference type="Gene3D" id="3.40.50.80">
    <property type="entry name" value="Nucleotide-binding domain of ferredoxin-NADP reductase (FNR) module"/>
    <property type="match status" value="1"/>
</dbReference>
<keyword evidence="3" id="KW-0001">2Fe-2S</keyword>
<dbReference type="PROSITE" id="PS51085">
    <property type="entry name" value="2FE2S_FER_2"/>
    <property type="match status" value="1"/>
</dbReference>
<dbReference type="PROSITE" id="PS51384">
    <property type="entry name" value="FAD_FR"/>
    <property type="match status" value="1"/>
</dbReference>
<evidence type="ECO:0000313" key="12">
    <source>
        <dbReference type="Proteomes" id="UP001143545"/>
    </source>
</evidence>
<evidence type="ECO:0000259" key="10">
    <source>
        <dbReference type="PROSITE" id="PS51384"/>
    </source>
</evidence>
<dbReference type="Gene3D" id="2.40.30.10">
    <property type="entry name" value="Translation factors"/>
    <property type="match status" value="1"/>
</dbReference>
<dbReference type="InterPro" id="IPR036010">
    <property type="entry name" value="2Fe-2S_ferredoxin-like_sf"/>
</dbReference>
<dbReference type="InterPro" id="IPR017938">
    <property type="entry name" value="Riboflavin_synthase-like_b-brl"/>
</dbReference>
<keyword evidence="8" id="KW-0411">Iron-sulfur</keyword>
<dbReference type="PANTHER" id="PTHR47354:SF8">
    <property type="entry name" value="1,2-PHENYLACETYL-COA EPOXIDASE, SUBUNIT E"/>
    <property type="match status" value="1"/>
</dbReference>
<dbReference type="InterPro" id="IPR012675">
    <property type="entry name" value="Beta-grasp_dom_sf"/>
</dbReference>
<dbReference type="InterPro" id="IPR008333">
    <property type="entry name" value="Cbr1-like_FAD-bd_dom"/>
</dbReference>
<comment type="caution">
    <text evidence="11">The sequence shown here is derived from an EMBL/GenBank/DDBJ whole genome shotgun (WGS) entry which is preliminary data.</text>
</comment>
<evidence type="ECO:0000256" key="6">
    <source>
        <dbReference type="ARBA" id="ARBA00023002"/>
    </source>
</evidence>
<keyword evidence="4" id="KW-0479">Metal-binding</keyword>